<name>A0A0A7S1I9_FRIPE</name>
<accession>A0A0A7S1I9</accession>
<dbReference type="HOGENOM" id="CLU_016047_3_0_6"/>
<keyword evidence="7 8" id="KW-0472">Membrane</keyword>
<dbReference type="EMBL" id="CP009056">
    <property type="protein sequence ID" value="AJA44727.1"/>
    <property type="molecule type" value="Genomic_DNA"/>
</dbReference>
<sequence>MQNLPVLMRSSSIIFMSTLVFSLILTILFSSIGLDVLCSPIKNINYYLGILLFTCIITSLITVVILFDSITLTVFVGTLIGSFVLTVLISSTGFDILFSPIENRYFYLGILIFSLIVTGIISLCLLLKCIKLFILFLVFAFLYLPMLMLVIYSFNSSRLVTVWAGFSTHWYSELVTNVALHEAVGLSLLIAFASATVAVILGTLASYTIVRFGKFKGVNLFSFMTTAPLVMPDVITGLALLLLFVAMGHFLGWPQDRGAITIWLAHVTFCTAYVTVVVSARLRELDKSIEEAAMDLGANPLKVFFIITLPMIAPALVSGWLLAFTLSLDDLVISSFVAGPGATTLPMLIFSKVRLGVSPDINALASIIILIVSVIGFISWLLMRRAEKRRLQEMRNIKYS</sequence>
<dbReference type="InterPro" id="IPR051789">
    <property type="entry name" value="Bact_Polyamine_Transport"/>
</dbReference>
<protein>
    <submittedName>
        <fullName evidence="10">ABC-type spermidine/putrescine transport system, permease component II</fullName>
    </submittedName>
</protein>
<dbReference type="InterPro" id="IPR000515">
    <property type="entry name" value="MetI-like"/>
</dbReference>
<dbReference type="CDD" id="cd06261">
    <property type="entry name" value="TM_PBP2"/>
    <property type="match status" value="1"/>
</dbReference>
<dbReference type="PANTHER" id="PTHR43848:SF2">
    <property type="entry name" value="PUTRESCINE TRANSPORT SYSTEM PERMEASE PROTEIN POTI"/>
    <property type="match status" value="1"/>
</dbReference>
<dbReference type="GO" id="GO:0005886">
    <property type="term" value="C:plasma membrane"/>
    <property type="evidence" value="ECO:0007669"/>
    <property type="project" value="UniProtKB-SubCell"/>
</dbReference>
<evidence type="ECO:0000259" key="9">
    <source>
        <dbReference type="PROSITE" id="PS50928"/>
    </source>
</evidence>
<keyword evidence="5 8" id="KW-0812">Transmembrane</keyword>
<evidence type="ECO:0000256" key="8">
    <source>
        <dbReference type="RuleBase" id="RU363032"/>
    </source>
</evidence>
<dbReference type="SUPFAM" id="SSF161098">
    <property type="entry name" value="MetI-like"/>
    <property type="match status" value="1"/>
</dbReference>
<keyword evidence="6 8" id="KW-1133">Transmembrane helix</keyword>
<feature type="transmembrane region" description="Helical" evidence="8">
    <location>
        <begin position="46"/>
        <end position="67"/>
    </location>
</feature>
<evidence type="ECO:0000313" key="10">
    <source>
        <dbReference type="EMBL" id="AJA44727.1"/>
    </source>
</evidence>
<reference evidence="10 11" key="1">
    <citation type="journal article" date="2014" name="Appl. Environ. Microbiol.">
        <title>Gut symbionts from distinct hosts exhibit genotoxic activity via divergent colibactin biosynthetic pathways.</title>
        <authorList>
            <person name="Engel P."/>
            <person name="Vizcaino M.I."/>
            <person name="Crawford J.M."/>
        </authorList>
    </citation>
    <scope>NUCLEOTIDE SEQUENCE [LARGE SCALE GENOMIC DNA]</scope>
    <source>
        <strain evidence="10 11">PEB0191</strain>
    </source>
</reference>
<evidence type="ECO:0000256" key="1">
    <source>
        <dbReference type="ARBA" id="ARBA00004651"/>
    </source>
</evidence>
<feature type="transmembrane region" description="Helical" evidence="8">
    <location>
        <begin position="133"/>
        <end position="154"/>
    </location>
</feature>
<feature type="transmembrane region" description="Helical" evidence="8">
    <location>
        <begin position="105"/>
        <end position="126"/>
    </location>
</feature>
<feature type="transmembrane region" description="Helical" evidence="8">
    <location>
        <begin position="303"/>
        <end position="326"/>
    </location>
</feature>
<feature type="transmembrane region" description="Helical" evidence="8">
    <location>
        <begin position="183"/>
        <end position="210"/>
    </location>
</feature>
<evidence type="ECO:0000256" key="5">
    <source>
        <dbReference type="ARBA" id="ARBA00022692"/>
    </source>
</evidence>
<dbReference type="PROSITE" id="PS50928">
    <property type="entry name" value="ABC_TM1"/>
    <property type="match status" value="1"/>
</dbReference>
<feature type="transmembrane region" description="Helical" evidence="8">
    <location>
        <begin position="361"/>
        <end position="382"/>
    </location>
</feature>
<comment type="similarity">
    <text evidence="2">Belongs to the binding-protein-dependent transport system permease family. CysTW subfamily.</text>
</comment>
<gene>
    <name evidence="10" type="ORF">FPB0191_00901</name>
</gene>
<feature type="transmembrane region" description="Helical" evidence="8">
    <location>
        <begin position="74"/>
        <end position="99"/>
    </location>
</feature>
<keyword evidence="4" id="KW-1003">Cell membrane</keyword>
<comment type="subcellular location">
    <subcellularLocation>
        <location evidence="1 8">Cell membrane</location>
        <topology evidence="1 8">Multi-pass membrane protein</topology>
    </subcellularLocation>
</comment>
<evidence type="ECO:0000256" key="3">
    <source>
        <dbReference type="ARBA" id="ARBA00022448"/>
    </source>
</evidence>
<dbReference type="KEGG" id="fpp:FPB0191_00901"/>
<dbReference type="AlphaFoldDB" id="A0A0A7S1I9"/>
<feature type="domain" description="ABC transmembrane type-1" evidence="9">
    <location>
        <begin position="184"/>
        <end position="379"/>
    </location>
</feature>
<feature type="transmembrane region" description="Helical" evidence="8">
    <location>
        <begin position="263"/>
        <end position="282"/>
    </location>
</feature>
<keyword evidence="3 8" id="KW-0813">Transport</keyword>
<feature type="transmembrane region" description="Helical" evidence="8">
    <location>
        <begin position="230"/>
        <end position="251"/>
    </location>
</feature>
<evidence type="ECO:0000256" key="7">
    <source>
        <dbReference type="ARBA" id="ARBA00023136"/>
    </source>
</evidence>
<organism evidence="10 11">
    <name type="scientific">Frischella perrara</name>
    <dbReference type="NCBI Taxonomy" id="1267021"/>
    <lineage>
        <taxon>Bacteria</taxon>
        <taxon>Pseudomonadati</taxon>
        <taxon>Pseudomonadota</taxon>
        <taxon>Gammaproteobacteria</taxon>
        <taxon>Orbales</taxon>
        <taxon>Orbaceae</taxon>
        <taxon>Frischella</taxon>
    </lineage>
</organism>
<dbReference type="Proteomes" id="UP000030901">
    <property type="component" value="Chromosome"/>
</dbReference>
<dbReference type="STRING" id="1267021.FPB0191_00901"/>
<evidence type="ECO:0000256" key="2">
    <source>
        <dbReference type="ARBA" id="ARBA00007069"/>
    </source>
</evidence>
<evidence type="ECO:0000256" key="6">
    <source>
        <dbReference type="ARBA" id="ARBA00022989"/>
    </source>
</evidence>
<evidence type="ECO:0000313" key="11">
    <source>
        <dbReference type="Proteomes" id="UP000030901"/>
    </source>
</evidence>
<feature type="transmembrane region" description="Helical" evidence="8">
    <location>
        <begin position="12"/>
        <end position="34"/>
    </location>
</feature>
<dbReference type="Pfam" id="PF00528">
    <property type="entry name" value="BPD_transp_1"/>
    <property type="match status" value="1"/>
</dbReference>
<dbReference type="InterPro" id="IPR035906">
    <property type="entry name" value="MetI-like_sf"/>
</dbReference>
<dbReference type="GO" id="GO:0055085">
    <property type="term" value="P:transmembrane transport"/>
    <property type="evidence" value="ECO:0007669"/>
    <property type="project" value="InterPro"/>
</dbReference>
<evidence type="ECO:0000256" key="4">
    <source>
        <dbReference type="ARBA" id="ARBA00022475"/>
    </source>
</evidence>
<dbReference type="PANTHER" id="PTHR43848">
    <property type="entry name" value="PUTRESCINE TRANSPORT SYSTEM PERMEASE PROTEIN POTI"/>
    <property type="match status" value="1"/>
</dbReference>
<dbReference type="Gene3D" id="1.10.3720.10">
    <property type="entry name" value="MetI-like"/>
    <property type="match status" value="1"/>
</dbReference>
<proteinExistence type="inferred from homology"/>
<keyword evidence="11" id="KW-1185">Reference proteome</keyword>